<dbReference type="AlphaFoldDB" id="A0A023D9A5"/>
<name>A0A023D9A5_ACIMT</name>
<dbReference type="OrthoDB" id="7432864at2"/>
<reference evidence="1 2" key="2">
    <citation type="journal article" date="2014" name="FEMS Microbiol. Lett.">
        <title>Draft genomic DNA sequence of the facultatively methylotrophic bacterium Acidomonas methanolica type strain MB58.</title>
        <authorList>
            <person name="Higashiura N."/>
            <person name="Hadano H."/>
            <person name="Hirakawa H."/>
            <person name="Matsutani M."/>
            <person name="Takabe S."/>
            <person name="Matsushita K."/>
            <person name="Azuma Y."/>
        </authorList>
    </citation>
    <scope>NUCLEOTIDE SEQUENCE [LARGE SCALE GENOMIC DNA]</scope>
    <source>
        <strain evidence="1 2">MB58</strain>
    </source>
</reference>
<comment type="caution">
    <text evidence="1">The sequence shown here is derived from an EMBL/GenBank/DDBJ whole genome shotgun (WGS) entry which is preliminary data.</text>
</comment>
<dbReference type="EMBL" id="BAND01000247">
    <property type="protein sequence ID" value="GAJ30737.1"/>
    <property type="molecule type" value="Genomic_DNA"/>
</dbReference>
<organism evidence="1 2">
    <name type="scientific">Acidomonas methanolica NBRC 104435</name>
    <dbReference type="NCBI Taxonomy" id="1231351"/>
    <lineage>
        <taxon>Bacteria</taxon>
        <taxon>Pseudomonadati</taxon>
        <taxon>Pseudomonadota</taxon>
        <taxon>Alphaproteobacteria</taxon>
        <taxon>Acetobacterales</taxon>
        <taxon>Acetobacteraceae</taxon>
        <taxon>Acidomonas</taxon>
    </lineage>
</organism>
<reference evidence="2" key="1">
    <citation type="journal article" date="2014" name="FEMS Microbiol. Lett.">
        <title>Draft Genomic DNA Sequence of the Facultatively Methylotrophic Bacterium Acidomonas methanolica type strain MB58.</title>
        <authorList>
            <person name="Higashiura N."/>
            <person name="Hadano H."/>
            <person name="Hirakawa H."/>
            <person name="Matsutani M."/>
            <person name="Takabe S."/>
            <person name="Matsushita K."/>
            <person name="Azuma Y."/>
        </authorList>
    </citation>
    <scope>NUCLEOTIDE SEQUENCE [LARGE SCALE GENOMIC DNA]</scope>
    <source>
        <strain evidence="2">MB58</strain>
    </source>
</reference>
<dbReference type="Proteomes" id="UP000019760">
    <property type="component" value="Unassembled WGS sequence"/>
</dbReference>
<keyword evidence="2" id="KW-1185">Reference proteome</keyword>
<proteinExistence type="predicted"/>
<protein>
    <recommendedName>
        <fullName evidence="3">Growth inhibitor PemK</fullName>
    </recommendedName>
</protein>
<accession>A0A023D9A5</accession>
<sequence length="143" mass="15990">MSIPEPAPGLVISYSYLWHDQHRAGAEEGRKARPCAIVVAAADADGDCQVYVVPITHSRPDDPHAVALPANVKRRLGLDDEPSWIVTAELNRFVWPGYDLRPVSRNQPDCFAWGFLPVEIFAAVKRGIVAHQRDRSLRQTPRE</sequence>
<dbReference type="RefSeq" id="WP_081797940.1">
    <property type="nucleotide sequence ID" value="NZ_BAND01000247.1"/>
</dbReference>
<gene>
    <name evidence="1" type="ORF">Amme_267_008</name>
</gene>
<evidence type="ECO:0008006" key="3">
    <source>
        <dbReference type="Google" id="ProtNLM"/>
    </source>
</evidence>
<evidence type="ECO:0000313" key="2">
    <source>
        <dbReference type="Proteomes" id="UP000019760"/>
    </source>
</evidence>
<evidence type="ECO:0000313" key="1">
    <source>
        <dbReference type="EMBL" id="GAJ30737.1"/>
    </source>
</evidence>